<comment type="caution">
    <text evidence="2">The sequence shown here is derived from an EMBL/GenBank/DDBJ whole genome shotgun (WGS) entry which is preliminary data.</text>
</comment>
<reference evidence="2 3" key="1">
    <citation type="journal article" date="2021" name="Elife">
        <title>Chloroplast acquisition without the gene transfer in kleptoplastic sea slugs, Plakobranchus ocellatus.</title>
        <authorList>
            <person name="Maeda T."/>
            <person name="Takahashi S."/>
            <person name="Yoshida T."/>
            <person name="Shimamura S."/>
            <person name="Takaki Y."/>
            <person name="Nagai Y."/>
            <person name="Toyoda A."/>
            <person name="Suzuki Y."/>
            <person name="Arimoto A."/>
            <person name="Ishii H."/>
            <person name="Satoh N."/>
            <person name="Nishiyama T."/>
            <person name="Hasebe M."/>
            <person name="Maruyama T."/>
            <person name="Minagawa J."/>
            <person name="Obokata J."/>
            <person name="Shigenobu S."/>
        </authorList>
    </citation>
    <scope>NUCLEOTIDE SEQUENCE [LARGE SCALE GENOMIC DNA]</scope>
</reference>
<dbReference type="EMBL" id="BLXT01000945">
    <property type="protein sequence ID" value="GFN81701.1"/>
    <property type="molecule type" value="Genomic_DNA"/>
</dbReference>
<organism evidence="2 3">
    <name type="scientific">Plakobranchus ocellatus</name>
    <dbReference type="NCBI Taxonomy" id="259542"/>
    <lineage>
        <taxon>Eukaryota</taxon>
        <taxon>Metazoa</taxon>
        <taxon>Spiralia</taxon>
        <taxon>Lophotrochozoa</taxon>
        <taxon>Mollusca</taxon>
        <taxon>Gastropoda</taxon>
        <taxon>Heterobranchia</taxon>
        <taxon>Euthyneura</taxon>
        <taxon>Panpulmonata</taxon>
        <taxon>Sacoglossa</taxon>
        <taxon>Placobranchoidea</taxon>
        <taxon>Plakobranchidae</taxon>
        <taxon>Plakobranchus</taxon>
    </lineage>
</organism>
<proteinExistence type="predicted"/>
<keyword evidence="3" id="KW-1185">Reference proteome</keyword>
<evidence type="ECO:0000313" key="2">
    <source>
        <dbReference type="EMBL" id="GFN81701.1"/>
    </source>
</evidence>
<evidence type="ECO:0000256" key="1">
    <source>
        <dbReference type="SAM" id="MobiDB-lite"/>
    </source>
</evidence>
<dbReference type="AlphaFoldDB" id="A0AAV3YGZ0"/>
<sequence length="127" mass="14022">MILYPYNTEDNVIVKTCSTCEDNIIMYPYSSEGNITLYPYSSEVSPQQGDLRLSGPSTGQGADGGARTSDRGIPANLRAHSLATLPLTPQLAHKRKCKYIVTASLHRLDIMQKDTSYRFSTVDCENS</sequence>
<feature type="region of interest" description="Disordered" evidence="1">
    <location>
        <begin position="43"/>
        <end position="72"/>
    </location>
</feature>
<evidence type="ECO:0000313" key="3">
    <source>
        <dbReference type="Proteomes" id="UP000735302"/>
    </source>
</evidence>
<protein>
    <submittedName>
        <fullName evidence="2">Uncharacterized protein</fullName>
    </submittedName>
</protein>
<name>A0AAV3YGZ0_9GAST</name>
<dbReference type="Proteomes" id="UP000735302">
    <property type="component" value="Unassembled WGS sequence"/>
</dbReference>
<accession>A0AAV3YGZ0</accession>
<gene>
    <name evidence="2" type="ORF">PoB_000820700</name>
</gene>